<dbReference type="EMBL" id="ML996082">
    <property type="protein sequence ID" value="KAF2156084.1"/>
    <property type="molecule type" value="Genomic_DNA"/>
</dbReference>
<dbReference type="Gene3D" id="3.40.50.1000">
    <property type="entry name" value="HAD superfamily/HAD-like"/>
    <property type="match status" value="1"/>
</dbReference>
<gene>
    <name evidence="1" type="ORF">K461DRAFT_275174</name>
</gene>
<protein>
    <submittedName>
        <fullName evidence="1">HAD-like protein</fullName>
    </submittedName>
</protein>
<dbReference type="InterPro" id="IPR036412">
    <property type="entry name" value="HAD-like_sf"/>
</dbReference>
<dbReference type="AlphaFoldDB" id="A0A9P4J722"/>
<dbReference type="InterPro" id="IPR023214">
    <property type="entry name" value="HAD_sf"/>
</dbReference>
<reference evidence="1" key="1">
    <citation type="journal article" date="2020" name="Stud. Mycol.">
        <title>101 Dothideomycetes genomes: a test case for predicting lifestyles and emergence of pathogens.</title>
        <authorList>
            <person name="Haridas S."/>
            <person name="Albert R."/>
            <person name="Binder M."/>
            <person name="Bloem J."/>
            <person name="Labutti K."/>
            <person name="Salamov A."/>
            <person name="Andreopoulos B."/>
            <person name="Baker S."/>
            <person name="Barry K."/>
            <person name="Bills G."/>
            <person name="Bluhm B."/>
            <person name="Cannon C."/>
            <person name="Castanera R."/>
            <person name="Culley D."/>
            <person name="Daum C."/>
            <person name="Ezra D."/>
            <person name="Gonzalez J."/>
            <person name="Henrissat B."/>
            <person name="Kuo A."/>
            <person name="Liang C."/>
            <person name="Lipzen A."/>
            <person name="Lutzoni F."/>
            <person name="Magnuson J."/>
            <person name="Mondo S."/>
            <person name="Nolan M."/>
            <person name="Ohm R."/>
            <person name="Pangilinan J."/>
            <person name="Park H.-J."/>
            <person name="Ramirez L."/>
            <person name="Alfaro M."/>
            <person name="Sun H."/>
            <person name="Tritt A."/>
            <person name="Yoshinaga Y."/>
            <person name="Zwiers L.-H."/>
            <person name="Turgeon B."/>
            <person name="Goodwin S."/>
            <person name="Spatafora J."/>
            <person name="Crous P."/>
            <person name="Grigoriev I."/>
        </authorList>
    </citation>
    <scope>NUCLEOTIDE SEQUENCE</scope>
    <source>
        <strain evidence="1">CBS 260.36</strain>
    </source>
</reference>
<dbReference type="Proteomes" id="UP000799439">
    <property type="component" value="Unassembled WGS sequence"/>
</dbReference>
<dbReference type="CDD" id="cd01427">
    <property type="entry name" value="HAD_like"/>
    <property type="match status" value="1"/>
</dbReference>
<keyword evidence="2" id="KW-1185">Reference proteome</keyword>
<dbReference type="Gene3D" id="1.10.260.80">
    <property type="match status" value="1"/>
</dbReference>
<accession>A0A9P4J722</accession>
<evidence type="ECO:0000313" key="2">
    <source>
        <dbReference type="Proteomes" id="UP000799439"/>
    </source>
</evidence>
<dbReference type="SUPFAM" id="SSF56784">
    <property type="entry name" value="HAD-like"/>
    <property type="match status" value="1"/>
</dbReference>
<dbReference type="Pfam" id="PF13242">
    <property type="entry name" value="Hydrolase_like"/>
    <property type="match status" value="1"/>
</dbReference>
<evidence type="ECO:0000313" key="1">
    <source>
        <dbReference type="EMBL" id="KAF2156084.1"/>
    </source>
</evidence>
<organism evidence="1 2">
    <name type="scientific">Myriangium duriaei CBS 260.36</name>
    <dbReference type="NCBI Taxonomy" id="1168546"/>
    <lineage>
        <taxon>Eukaryota</taxon>
        <taxon>Fungi</taxon>
        <taxon>Dikarya</taxon>
        <taxon>Ascomycota</taxon>
        <taxon>Pezizomycotina</taxon>
        <taxon>Dothideomycetes</taxon>
        <taxon>Dothideomycetidae</taxon>
        <taxon>Myriangiales</taxon>
        <taxon>Myriangiaceae</taxon>
        <taxon>Myriangium</taxon>
    </lineage>
</organism>
<name>A0A9P4J722_9PEZI</name>
<sequence length="201" mass="22067">MFVQMREALGIPKSVDILEHVQSLPENEQPAAHEKIEAIERKAMSEQIPSAGLVRLLECLDKYGIKKGICTRNFDTPVAHLLSTHVPAHIDAFEPVITRGFRPPKPSPAGILHIAAAWDIISKSHTLPAGGEKHADVPLLMVGDSIDDIVAGHEAGCVTVLLRSEGKEELETDERTDVVVDRLDDLVEMLEGGLETRHQRD</sequence>
<proteinExistence type="predicted"/>
<dbReference type="PANTHER" id="PTHR43885">
    <property type="entry name" value="HALOACID DEHALOGENASE-LIKE HYDROLASE"/>
    <property type="match status" value="1"/>
</dbReference>
<dbReference type="PANTHER" id="PTHR43885:SF1">
    <property type="entry name" value="SUPERFAMILY HYDROLASE, PUTATIVE (AFU_ORTHOLOGUE AFUA_4G13290)-RELATED"/>
    <property type="match status" value="1"/>
</dbReference>
<comment type="caution">
    <text evidence="1">The sequence shown here is derived from an EMBL/GenBank/DDBJ whole genome shotgun (WGS) entry which is preliminary data.</text>
</comment>
<dbReference type="OrthoDB" id="426235at2759"/>